<dbReference type="SMART" id="SM00288">
    <property type="entry name" value="VHS"/>
    <property type="match status" value="1"/>
</dbReference>
<dbReference type="AlphaFoldDB" id="A0A067MNH5"/>
<reference evidence="5" key="1">
    <citation type="journal article" date="2014" name="Proc. Natl. Acad. Sci. U.S.A.">
        <title>Extensive sampling of basidiomycete genomes demonstrates inadequacy of the white-rot/brown-rot paradigm for wood decay fungi.</title>
        <authorList>
            <person name="Riley R."/>
            <person name="Salamov A.A."/>
            <person name="Brown D.W."/>
            <person name="Nagy L.G."/>
            <person name="Floudas D."/>
            <person name="Held B.W."/>
            <person name="Levasseur A."/>
            <person name="Lombard V."/>
            <person name="Morin E."/>
            <person name="Otillar R."/>
            <person name="Lindquist E.A."/>
            <person name="Sun H."/>
            <person name="LaButti K.M."/>
            <person name="Schmutz J."/>
            <person name="Jabbour D."/>
            <person name="Luo H."/>
            <person name="Baker S.E."/>
            <person name="Pisabarro A.G."/>
            <person name="Walton J.D."/>
            <person name="Blanchette R.A."/>
            <person name="Henrissat B."/>
            <person name="Martin F."/>
            <person name="Cullen D."/>
            <person name="Hibbett D.S."/>
            <person name="Grigoriev I.V."/>
        </authorList>
    </citation>
    <scope>NUCLEOTIDE SEQUENCE [LARGE SCALE GENOMIC DNA]</scope>
    <source>
        <strain evidence="5">FD-172 SS1</strain>
    </source>
</reference>
<dbReference type="GO" id="GO:0007015">
    <property type="term" value="P:actin filament organization"/>
    <property type="evidence" value="ECO:0007669"/>
    <property type="project" value="InterPro"/>
</dbReference>
<dbReference type="GO" id="GO:0006897">
    <property type="term" value="P:endocytosis"/>
    <property type="evidence" value="ECO:0007669"/>
    <property type="project" value="InterPro"/>
</dbReference>
<keyword evidence="1" id="KW-0175">Coiled coil</keyword>
<feature type="region of interest" description="Disordered" evidence="2">
    <location>
        <begin position="651"/>
        <end position="824"/>
    </location>
</feature>
<dbReference type="Gene3D" id="1.25.40.90">
    <property type="match status" value="1"/>
</dbReference>
<gene>
    <name evidence="4" type="ORF">BOTBODRAFT_53695</name>
</gene>
<feature type="compositionally biased region" description="Polar residues" evidence="2">
    <location>
        <begin position="69"/>
        <end position="89"/>
    </location>
</feature>
<dbReference type="Proteomes" id="UP000027195">
    <property type="component" value="Unassembled WGS sequence"/>
</dbReference>
<dbReference type="Gene3D" id="1.20.58.160">
    <property type="match status" value="1"/>
</dbReference>
<feature type="domain" description="VHS" evidence="3">
    <location>
        <begin position="254"/>
        <end position="373"/>
    </location>
</feature>
<dbReference type="SUPFAM" id="SSF48464">
    <property type="entry name" value="ENTH/VHS domain"/>
    <property type="match status" value="1"/>
</dbReference>
<feature type="compositionally biased region" description="Basic residues" evidence="2">
    <location>
        <begin position="1"/>
        <end position="10"/>
    </location>
</feature>
<feature type="region of interest" description="Disordered" evidence="2">
    <location>
        <begin position="614"/>
        <end position="637"/>
    </location>
</feature>
<feature type="compositionally biased region" description="Pro residues" evidence="2">
    <location>
        <begin position="18"/>
        <end position="27"/>
    </location>
</feature>
<feature type="compositionally biased region" description="Polar residues" evidence="2">
    <location>
        <begin position="45"/>
        <end position="60"/>
    </location>
</feature>
<feature type="coiled-coil region" evidence="1">
    <location>
        <begin position="554"/>
        <end position="584"/>
    </location>
</feature>
<organism evidence="4 5">
    <name type="scientific">Botryobasidium botryosum (strain FD-172 SS1)</name>
    <dbReference type="NCBI Taxonomy" id="930990"/>
    <lineage>
        <taxon>Eukaryota</taxon>
        <taxon>Fungi</taxon>
        <taxon>Dikarya</taxon>
        <taxon>Basidiomycota</taxon>
        <taxon>Agaricomycotina</taxon>
        <taxon>Agaricomycetes</taxon>
        <taxon>Cantharellales</taxon>
        <taxon>Botryobasidiaceae</taxon>
        <taxon>Botryobasidium</taxon>
    </lineage>
</organism>
<dbReference type="GO" id="GO:0007034">
    <property type="term" value="P:vacuolar transport"/>
    <property type="evidence" value="ECO:0007669"/>
    <property type="project" value="UniProtKB-ARBA"/>
</dbReference>
<accession>A0A067MNH5</accession>
<proteinExistence type="predicted"/>
<feature type="compositionally biased region" description="Low complexity" evidence="2">
    <location>
        <begin position="770"/>
        <end position="781"/>
    </location>
</feature>
<feature type="compositionally biased region" description="Basic and acidic residues" evidence="2">
    <location>
        <begin position="805"/>
        <end position="824"/>
    </location>
</feature>
<feature type="compositionally biased region" description="Pro residues" evidence="2">
    <location>
        <begin position="658"/>
        <end position="672"/>
    </location>
</feature>
<dbReference type="PANTHER" id="PTHR47789:SF2">
    <property type="entry name" value="VHS DOMAIN-CONTAINING PROTEIN"/>
    <property type="match status" value="1"/>
</dbReference>
<feature type="compositionally biased region" description="Basic and acidic residues" evidence="2">
    <location>
        <begin position="716"/>
        <end position="728"/>
    </location>
</feature>
<feature type="region of interest" description="Disordered" evidence="2">
    <location>
        <begin position="373"/>
        <end position="466"/>
    </location>
</feature>
<dbReference type="SUPFAM" id="SSF89009">
    <property type="entry name" value="GAT-like domain"/>
    <property type="match status" value="1"/>
</dbReference>
<evidence type="ECO:0000256" key="1">
    <source>
        <dbReference type="SAM" id="Coils"/>
    </source>
</evidence>
<dbReference type="EMBL" id="KL198025">
    <property type="protein sequence ID" value="KDQ17109.1"/>
    <property type="molecule type" value="Genomic_DNA"/>
</dbReference>
<dbReference type="HOGENOM" id="CLU_010003_0_0_1"/>
<dbReference type="PROSITE" id="PS50179">
    <property type="entry name" value="VHS"/>
    <property type="match status" value="1"/>
</dbReference>
<dbReference type="InterPro" id="IPR002014">
    <property type="entry name" value="VHS_dom"/>
</dbReference>
<evidence type="ECO:0000313" key="5">
    <source>
        <dbReference type="Proteomes" id="UP000027195"/>
    </source>
</evidence>
<dbReference type="GO" id="GO:0030479">
    <property type="term" value="C:actin cortical patch"/>
    <property type="evidence" value="ECO:0007669"/>
    <property type="project" value="TreeGrafter"/>
</dbReference>
<protein>
    <recommendedName>
        <fullName evidence="3">VHS domain-containing protein</fullName>
    </recommendedName>
</protein>
<dbReference type="InterPro" id="IPR038425">
    <property type="entry name" value="GAT_sf"/>
</dbReference>
<dbReference type="CDD" id="cd16980">
    <property type="entry name" value="VHS_Lsb5"/>
    <property type="match status" value="1"/>
</dbReference>
<dbReference type="GO" id="GO:0043130">
    <property type="term" value="F:ubiquitin binding"/>
    <property type="evidence" value="ECO:0007669"/>
    <property type="project" value="InterPro"/>
</dbReference>
<evidence type="ECO:0000259" key="3">
    <source>
        <dbReference type="PROSITE" id="PS50179"/>
    </source>
</evidence>
<feature type="compositionally biased region" description="Low complexity" evidence="2">
    <location>
        <begin position="118"/>
        <end position="152"/>
    </location>
</feature>
<feature type="compositionally biased region" description="Basic and acidic residues" evidence="2">
    <location>
        <begin position="430"/>
        <end position="466"/>
    </location>
</feature>
<dbReference type="InterPro" id="IPR045007">
    <property type="entry name" value="LSB5"/>
</dbReference>
<feature type="region of interest" description="Disordered" evidence="2">
    <location>
        <begin position="1"/>
        <end position="157"/>
    </location>
</feature>
<sequence length="889" mass="98819">MKKFFRKPPKAHQQITPLPLPDDPLPTPSSLRDPHHIHQHHHQGSPPSSYASPIPQTAQRKQMHPPITQEPQARSYSPHQYGRSSSQDQATEDQWVILNSSNKDSLPYPQPPSDSRTSSLASLPPGASAPAQYAPPSVAHSAAPPASLATPQPKRKSPVIAMFNTPGARSTNGHGNGASVASVETPYAESTYSVDPKDRDKHHWNLGIFSAAKDREQREREKDRDRERETLVHPSRDPEWTLTQVMGYWIGNKSEDWMLVLDICDRAGSSEAGAKEAARALRKEFKYGPPQSQLVAARLWAIMIRKCEEPFLKEINRSKFLDGLDEVLSSPNTQPVVRERLLDVLAGAAFQFRDRDDGRHGYISLWRRVRPDGKPEIGIPFDPTDPMFSPNISTSPLPTIVQPGPTPQRPSPKSRGHSNLAPPINNASRPPRDQRDTRDRDRDRDRDPQRDRRRDQPQDRDWVIPAEEDMRKLFEECEMARGNSQLLINSLTYAKPDDLHVNGGVIEEFHTKCLRSQDMVVAQIPWATAQADKSRTAALLAYTSDTESHTPPPVTAEENLLAALLAANEELQEAFRIYNELERLGRAEKEEREVQERSLHETRLDRTKIEYVAPDGSFLTTGDGPSRSPSPAQSATNNTAATTALPVTPSSIFASLTSPPPPPPLPTPPVAPQPHHARELSNAHHALAPPPHAPQGPRLPIGRSRTPSPDSILKSMQEKRSKGMDAVRRGMARIDLGGNRADRDKDKDKDSDESHSVSRSHVVESKSGHSVVSTSATSVPTQDDEEDEVPRTPIRPSAKALGKRRAPDPPERGPDTFDPDDMFKTEQARTPMSMEDEMLELDDPNRPKPKPIHYVYDAAAEREKERQRAMLAAEQAQGPKAALINGLVH</sequence>
<dbReference type="InParanoid" id="A0A067MNH5"/>
<evidence type="ECO:0000256" key="2">
    <source>
        <dbReference type="SAM" id="MobiDB-lite"/>
    </source>
</evidence>
<dbReference type="InterPro" id="IPR008942">
    <property type="entry name" value="ENTH_VHS"/>
</dbReference>
<dbReference type="PANTHER" id="PTHR47789">
    <property type="entry name" value="LAS SEVENTEEN-BINDING PROTEIN 5"/>
    <property type="match status" value="1"/>
</dbReference>
<dbReference type="STRING" id="930990.A0A067MNH5"/>
<dbReference type="OrthoDB" id="10255964at2759"/>
<name>A0A067MNH5_BOTB1</name>
<feature type="compositionally biased region" description="Basic and acidic residues" evidence="2">
    <location>
        <begin position="740"/>
        <end position="767"/>
    </location>
</feature>
<keyword evidence="5" id="KW-1185">Reference proteome</keyword>
<dbReference type="Pfam" id="PF00790">
    <property type="entry name" value="VHS"/>
    <property type="match status" value="1"/>
</dbReference>
<dbReference type="GO" id="GO:0051666">
    <property type="term" value="P:actin cortical patch localization"/>
    <property type="evidence" value="ECO:0007669"/>
    <property type="project" value="TreeGrafter"/>
</dbReference>
<dbReference type="GO" id="GO:0035091">
    <property type="term" value="F:phosphatidylinositol binding"/>
    <property type="evidence" value="ECO:0007669"/>
    <property type="project" value="InterPro"/>
</dbReference>
<dbReference type="CDD" id="cd21383">
    <property type="entry name" value="GAT_GGA_Tom1-like"/>
    <property type="match status" value="1"/>
</dbReference>
<evidence type="ECO:0000313" key="4">
    <source>
        <dbReference type="EMBL" id="KDQ17109.1"/>
    </source>
</evidence>